<feature type="region of interest" description="Disordered" evidence="1">
    <location>
        <begin position="356"/>
        <end position="694"/>
    </location>
</feature>
<feature type="region of interest" description="Disordered" evidence="1">
    <location>
        <begin position="253"/>
        <end position="344"/>
    </location>
</feature>
<name>A0ABR1YNC0_9PEZI</name>
<feature type="compositionally biased region" description="Polar residues" evidence="1">
    <location>
        <begin position="366"/>
        <end position="390"/>
    </location>
</feature>
<feature type="region of interest" description="Disordered" evidence="1">
    <location>
        <begin position="181"/>
        <end position="206"/>
    </location>
</feature>
<protein>
    <submittedName>
        <fullName evidence="2">Uncharacterized protein</fullName>
    </submittedName>
</protein>
<feature type="compositionally biased region" description="Low complexity" evidence="1">
    <location>
        <begin position="475"/>
        <end position="490"/>
    </location>
</feature>
<accession>A0ABR1YNC0</accession>
<feature type="compositionally biased region" description="Low complexity" evidence="1">
    <location>
        <begin position="411"/>
        <end position="422"/>
    </location>
</feature>
<gene>
    <name evidence="2" type="ORF">HDK90DRAFT_274061</name>
</gene>
<keyword evidence="3" id="KW-1185">Reference proteome</keyword>
<dbReference type="EMBL" id="JBBWRZ010000006">
    <property type="protein sequence ID" value="KAK8233697.1"/>
    <property type="molecule type" value="Genomic_DNA"/>
</dbReference>
<organism evidence="2 3">
    <name type="scientific">Phyllosticta capitalensis</name>
    <dbReference type="NCBI Taxonomy" id="121624"/>
    <lineage>
        <taxon>Eukaryota</taxon>
        <taxon>Fungi</taxon>
        <taxon>Dikarya</taxon>
        <taxon>Ascomycota</taxon>
        <taxon>Pezizomycotina</taxon>
        <taxon>Dothideomycetes</taxon>
        <taxon>Dothideomycetes incertae sedis</taxon>
        <taxon>Botryosphaeriales</taxon>
        <taxon>Phyllostictaceae</taxon>
        <taxon>Phyllosticta</taxon>
    </lineage>
</organism>
<dbReference type="Proteomes" id="UP001492380">
    <property type="component" value="Unassembled WGS sequence"/>
</dbReference>
<feature type="compositionally biased region" description="Basic and acidic residues" evidence="1">
    <location>
        <begin position="591"/>
        <end position="600"/>
    </location>
</feature>
<evidence type="ECO:0000256" key="1">
    <source>
        <dbReference type="SAM" id="MobiDB-lite"/>
    </source>
</evidence>
<comment type="caution">
    <text evidence="2">The sequence shown here is derived from an EMBL/GenBank/DDBJ whole genome shotgun (WGS) entry which is preliminary data.</text>
</comment>
<feature type="compositionally biased region" description="Basic and acidic residues" evidence="1">
    <location>
        <begin position="314"/>
        <end position="341"/>
    </location>
</feature>
<feature type="compositionally biased region" description="Polar residues" evidence="1">
    <location>
        <begin position="271"/>
        <end position="291"/>
    </location>
</feature>
<reference evidence="2 3" key="1">
    <citation type="submission" date="2024-04" db="EMBL/GenBank/DDBJ databases">
        <title>Phyllosticta paracitricarpa is synonymous to the EU quarantine fungus P. citricarpa based on phylogenomic analyses.</title>
        <authorList>
            <consortium name="Lawrence Berkeley National Laboratory"/>
            <person name="Van Ingen-Buijs V.A."/>
            <person name="Van Westerhoven A.C."/>
            <person name="Haridas S."/>
            <person name="Skiadas P."/>
            <person name="Martin F."/>
            <person name="Groenewald J.Z."/>
            <person name="Crous P.W."/>
            <person name="Seidl M.F."/>
        </authorList>
    </citation>
    <scope>NUCLEOTIDE SEQUENCE [LARGE SCALE GENOMIC DNA]</scope>
    <source>
        <strain evidence="2 3">CBS 123374</strain>
    </source>
</reference>
<proteinExistence type="predicted"/>
<evidence type="ECO:0000313" key="3">
    <source>
        <dbReference type="Proteomes" id="UP001492380"/>
    </source>
</evidence>
<feature type="region of interest" description="Disordered" evidence="1">
    <location>
        <begin position="87"/>
        <end position="152"/>
    </location>
</feature>
<feature type="compositionally biased region" description="Basic and acidic residues" evidence="1">
    <location>
        <begin position="261"/>
        <end position="270"/>
    </location>
</feature>
<feature type="region of interest" description="Disordered" evidence="1">
    <location>
        <begin position="1"/>
        <end position="53"/>
    </location>
</feature>
<feature type="compositionally biased region" description="Low complexity" evidence="1">
    <location>
        <begin position="87"/>
        <end position="99"/>
    </location>
</feature>
<feature type="compositionally biased region" description="Polar residues" evidence="1">
    <location>
        <begin position="19"/>
        <end position="31"/>
    </location>
</feature>
<feature type="compositionally biased region" description="Basic and acidic residues" evidence="1">
    <location>
        <begin position="608"/>
        <end position="617"/>
    </location>
</feature>
<feature type="compositionally biased region" description="Basic and acidic residues" evidence="1">
    <location>
        <begin position="8"/>
        <end position="18"/>
    </location>
</feature>
<sequence length="744" mass="76519">MLTPKLLRNKDGGSEETRNANTTPLEATSAVSGAGKLSTPAQPATDGVSAASVRSGVIGEAPQAKTLIDSELPAGEAGSSAPIAAGTAAALASTKDAPSTSKEPTTPVRSFGSEAQVPTENHPNADTWRPDAPTPGPDIPGAFPITPQPYFQDRQLGLGSATIDSVSRTDTAAGDALYEAHRNGSGSAGAPPVPAKEAGSAQADPEHHYARDAAAVGAVGAGVAVAANAAHEDSGPASKTVGKHHSNLANILDPTVLPQPDKQKGHKETVSTETGTGPASKTVGRHSSNIVNIIDPTVLPQPKKQTKHTTSGPHKSDMLNRLDPRVKSNEPKEEQSGHGKEAAAAVGVGAAATGAYAAEKARHESPQTSPTADTTHSPTTQSPMIATTSGRGWHGGPTGTAVSTAGDSPKHSSSSPKSTGHGDASHHAQPHFEPGTAVAGGGALAGAAAVYEVEKHHNEKAEHGSQEMSTGHAESSPTQAASTSPQTATSPDKHHGRDAAVAGAGLAGAGALASKHESNKSDSSVPSGASPKSDKERAKEEKKHEKELAKEAKKREKELAKEQKKAEKEQEKILAKEEKEKKHHHSLLGFLHRDKNKESETQPAQVDGTHEEDEKVGNPDVPSADIPIAGNPTPIRVSSLSGRNRLHKNPPKDFAAKAAQADGSGTGQAPHDELPPTTEYPGGQVMQEPSGGYGYGHDYHYNNGYGYGYSNEEERERAAMRPVGAGNAASTIPDVAGSNAHTAF</sequence>
<feature type="compositionally biased region" description="Basic and acidic residues" evidence="1">
    <location>
        <begin position="532"/>
        <end position="580"/>
    </location>
</feature>
<evidence type="ECO:0000313" key="2">
    <source>
        <dbReference type="EMBL" id="KAK8233697.1"/>
    </source>
</evidence>
<feature type="compositionally biased region" description="Basic and acidic residues" evidence="1">
    <location>
        <begin position="452"/>
        <end position="465"/>
    </location>
</feature>
<feature type="compositionally biased region" description="Low complexity" evidence="1">
    <location>
        <begin position="499"/>
        <end position="513"/>
    </location>
</feature>
<feature type="region of interest" description="Disordered" evidence="1">
    <location>
        <begin position="718"/>
        <end position="744"/>
    </location>
</feature>